<gene>
    <name evidence="4" type="ORF">H8K52_12400</name>
</gene>
<dbReference type="PANTHER" id="PTHR22935">
    <property type="entry name" value="PENICILLIN-BINDING PROTEIN"/>
    <property type="match status" value="1"/>
</dbReference>
<dbReference type="Proteomes" id="UP000648257">
    <property type="component" value="Unassembled WGS sequence"/>
</dbReference>
<sequence>MFAKKVLFGIIIIVVLLSVSINGSFAVEHSMEITHALDKASSKTSSTTTPRLSDEQIRQVLVQRIDDWHIGVGIVVGIVSPEGRRIISYGKTGQENGSTVDQKTVFEIGSITKVFTSLLLTDMIARGEVKLDDPVAKYLPSDVKVPERDGKKITLRDLAQQVSGLPRLPSNLAPKDGNNPYNDYSTEQLFQFLSNYQLTRAIGSQYEYSNLGVGLLGEALARRAGKDYASLVNERIFNVLKMSSSNINTTTDMQRRLAVGHNAKLQAVPSWTWKSQALAGAGGLRSDMDDLLNFMAAHAGLSSSPLKAAMKQMLAKPVTTGNPNLDIALGWHILKHKDGSKLVWHNGGTGGYRSFAGFNPKTKTAVVVLSNVGDEKGVDDLGRHILDTRYELMEKPQAARQPTEIKIDPKTYTSFVGNYQLDVGPIIKITQEGDALFAQQDNMPKEQIFAEDARKFFSKLQDAQISFDADINGKSPSLLVHVVQGTFPGKRVEELLASAEKASIKKESSAPITSKAFDQYVGKYQLAPSFIISLYRQDDRYFAQATNQPPFEMAAQDKTHFDLPAVNAKITINLDSSDKAISLTLHQGGANQVAKRIE</sequence>
<dbReference type="SUPFAM" id="SSF56601">
    <property type="entry name" value="beta-lactamase/transpeptidase-like"/>
    <property type="match status" value="1"/>
</dbReference>
<dbReference type="PANTHER" id="PTHR22935:SF95">
    <property type="entry name" value="BETA-LACTAMASE-LIKE 1-RELATED"/>
    <property type="match status" value="1"/>
</dbReference>
<organism evidence="4 5">
    <name type="scientific">Undibacterium seohonense</name>
    <dbReference type="NCBI Taxonomy" id="1344950"/>
    <lineage>
        <taxon>Bacteria</taxon>
        <taxon>Pseudomonadati</taxon>
        <taxon>Pseudomonadota</taxon>
        <taxon>Betaproteobacteria</taxon>
        <taxon>Burkholderiales</taxon>
        <taxon>Oxalobacteraceae</taxon>
        <taxon>Undibacterium</taxon>
    </lineage>
</organism>
<feature type="domain" description="Beta-lactamase-related" evidence="2">
    <location>
        <begin position="84"/>
        <end position="383"/>
    </location>
</feature>
<keyword evidence="4" id="KW-0378">Hydrolase</keyword>
<evidence type="ECO:0000259" key="3">
    <source>
        <dbReference type="Pfam" id="PF11954"/>
    </source>
</evidence>
<dbReference type="InterPro" id="IPR021860">
    <property type="entry name" value="Peptidase_S12_Pab87-rel_C"/>
</dbReference>
<dbReference type="Pfam" id="PF00144">
    <property type="entry name" value="Beta-lactamase"/>
    <property type="match status" value="1"/>
</dbReference>
<evidence type="ECO:0000313" key="5">
    <source>
        <dbReference type="Proteomes" id="UP000648257"/>
    </source>
</evidence>
<comment type="caution">
    <text evidence="4">The sequence shown here is derived from an EMBL/GenBank/DDBJ whole genome shotgun (WGS) entry which is preliminary data.</text>
</comment>
<comment type="similarity">
    <text evidence="1">Belongs to the beta-lactamase family.</text>
</comment>
<dbReference type="GO" id="GO:0016787">
    <property type="term" value="F:hydrolase activity"/>
    <property type="evidence" value="ECO:0007669"/>
    <property type="project" value="UniProtKB-KW"/>
</dbReference>
<dbReference type="RefSeq" id="WP_186923222.1">
    <property type="nucleotide sequence ID" value="NZ_JACOFW010000013.1"/>
</dbReference>
<accession>A0ABR6X5J7</accession>
<dbReference type="InterPro" id="IPR001466">
    <property type="entry name" value="Beta-lactam-related"/>
</dbReference>
<evidence type="ECO:0000259" key="2">
    <source>
        <dbReference type="Pfam" id="PF00144"/>
    </source>
</evidence>
<name>A0ABR6X5J7_9BURK</name>
<keyword evidence="5" id="KW-1185">Reference proteome</keyword>
<dbReference type="Pfam" id="PF11954">
    <property type="entry name" value="DUF3471"/>
    <property type="match status" value="1"/>
</dbReference>
<dbReference type="EMBL" id="JACOFW010000013">
    <property type="protein sequence ID" value="MBC3808146.1"/>
    <property type="molecule type" value="Genomic_DNA"/>
</dbReference>
<feature type="domain" description="Peptidase S12 Pab87-related C-terminal" evidence="3">
    <location>
        <begin position="403"/>
        <end position="481"/>
    </location>
</feature>
<evidence type="ECO:0000313" key="4">
    <source>
        <dbReference type="EMBL" id="MBC3808146.1"/>
    </source>
</evidence>
<dbReference type="Gene3D" id="3.40.710.10">
    <property type="entry name" value="DD-peptidase/beta-lactamase superfamily"/>
    <property type="match status" value="1"/>
</dbReference>
<dbReference type="InterPro" id="IPR012338">
    <property type="entry name" value="Beta-lactam/transpept-like"/>
</dbReference>
<evidence type="ECO:0000256" key="1">
    <source>
        <dbReference type="ARBA" id="ARBA00038473"/>
    </source>
</evidence>
<reference evidence="4 5" key="1">
    <citation type="submission" date="2020-08" db="EMBL/GenBank/DDBJ databases">
        <title>Novel species isolated from subtropical streams in China.</title>
        <authorList>
            <person name="Lu H."/>
        </authorList>
    </citation>
    <scope>NUCLEOTIDE SEQUENCE [LARGE SCALE GENOMIC DNA]</scope>
    <source>
        <strain evidence="4 5">KACC 16656</strain>
    </source>
</reference>
<protein>
    <submittedName>
        <fullName evidence="4">Serine hydrolase</fullName>
    </submittedName>
</protein>
<dbReference type="InterPro" id="IPR051478">
    <property type="entry name" value="Beta-lactamase-like_AB/R"/>
</dbReference>
<proteinExistence type="inferred from homology"/>